<evidence type="ECO:0000256" key="9">
    <source>
        <dbReference type="ARBA" id="ARBA00047885"/>
    </source>
</evidence>
<dbReference type="VEuPathDB" id="VectorBase:MDOA006628"/>
<evidence type="ECO:0000256" key="6">
    <source>
        <dbReference type="ARBA" id="ARBA00039449"/>
    </source>
</evidence>
<evidence type="ECO:0000313" key="13">
    <source>
        <dbReference type="RefSeq" id="XP_005192050.2"/>
    </source>
</evidence>
<evidence type="ECO:0000256" key="3">
    <source>
        <dbReference type="ARBA" id="ARBA00022679"/>
    </source>
</evidence>
<dbReference type="Proteomes" id="UP001652621">
    <property type="component" value="Unplaced"/>
</dbReference>
<accession>A0A9J7D399</accession>
<keyword evidence="4 11" id="KW-0949">S-adenosyl-L-methionine</keyword>
<evidence type="ECO:0000256" key="2">
    <source>
        <dbReference type="ARBA" id="ARBA00022603"/>
    </source>
</evidence>
<dbReference type="PANTHER" id="PTHR12753:SF0">
    <property type="entry name" value="ALPHA N-TERMINAL PROTEIN METHYLTRANSFERASE 1"/>
    <property type="match status" value="1"/>
</dbReference>
<evidence type="ECO:0000256" key="8">
    <source>
        <dbReference type="ARBA" id="ARBA00047306"/>
    </source>
</evidence>
<dbReference type="SUPFAM" id="SSF53335">
    <property type="entry name" value="S-adenosyl-L-methionine-dependent methyltransferases"/>
    <property type="match status" value="1"/>
</dbReference>
<reference evidence="13" key="1">
    <citation type="submission" date="2025-08" db="UniProtKB">
        <authorList>
            <consortium name="RefSeq"/>
        </authorList>
    </citation>
    <scope>IDENTIFICATION</scope>
    <source>
        <strain evidence="13">Aabys</strain>
        <tissue evidence="13">Whole body</tissue>
    </source>
</reference>
<evidence type="ECO:0000256" key="5">
    <source>
        <dbReference type="ARBA" id="ARBA00039112"/>
    </source>
</evidence>
<proteinExistence type="inferred from homology"/>
<dbReference type="STRING" id="7370.A0A1I8MMV9"/>
<protein>
    <recommendedName>
        <fullName evidence="6">Alpha N-terminal protein methyltransferase 1</fullName>
        <ecNumber evidence="5">2.1.1.244</ecNumber>
    </recommendedName>
    <alternativeName>
        <fullName evidence="7">X-Pro-Lys N-terminal protein methyltransferase 1</fullName>
    </alternativeName>
</protein>
<evidence type="ECO:0000256" key="7">
    <source>
        <dbReference type="ARBA" id="ARBA00043129"/>
    </source>
</evidence>
<evidence type="ECO:0000256" key="4">
    <source>
        <dbReference type="ARBA" id="ARBA00022691"/>
    </source>
</evidence>
<dbReference type="GO" id="GO:0008168">
    <property type="term" value="F:methyltransferase activity"/>
    <property type="evidence" value="ECO:0007669"/>
    <property type="project" value="UniProtKB-KW"/>
</dbReference>
<keyword evidence="3" id="KW-0808">Transferase</keyword>
<dbReference type="RefSeq" id="XP_005192050.2">
    <property type="nucleotide sequence ID" value="XM_005191993.4"/>
</dbReference>
<feature type="binding site" evidence="11">
    <location>
        <begin position="139"/>
        <end position="140"/>
    </location>
    <ligand>
        <name>S-adenosyl-L-methionine</name>
        <dbReference type="ChEBI" id="CHEBI:59789"/>
    </ligand>
</feature>
<organism evidence="12 13">
    <name type="scientific">Musca domestica</name>
    <name type="common">House fly</name>
    <dbReference type="NCBI Taxonomy" id="7370"/>
    <lineage>
        <taxon>Eukaryota</taxon>
        <taxon>Metazoa</taxon>
        <taxon>Ecdysozoa</taxon>
        <taxon>Arthropoda</taxon>
        <taxon>Hexapoda</taxon>
        <taxon>Insecta</taxon>
        <taxon>Pterygota</taxon>
        <taxon>Neoptera</taxon>
        <taxon>Endopterygota</taxon>
        <taxon>Diptera</taxon>
        <taxon>Brachycera</taxon>
        <taxon>Muscomorpha</taxon>
        <taxon>Muscoidea</taxon>
        <taxon>Muscidae</taxon>
        <taxon>Musca</taxon>
    </lineage>
</organism>
<keyword evidence="12" id="KW-1185">Reference proteome</keyword>
<dbReference type="OrthoDB" id="1298661at2759"/>
<dbReference type="EC" id="2.1.1.244" evidence="5"/>
<keyword evidence="2 13" id="KW-0489">Methyltransferase</keyword>
<comment type="similarity">
    <text evidence="1">Belongs to the methyltransferase superfamily. NTM1 family.</text>
</comment>
<dbReference type="Gene3D" id="3.40.50.150">
    <property type="entry name" value="Vaccinia Virus protein VP39"/>
    <property type="match status" value="1"/>
</dbReference>
<dbReference type="InterPro" id="IPR029063">
    <property type="entry name" value="SAM-dependent_MTases_sf"/>
</dbReference>
<dbReference type="eggNOG" id="KOG3178">
    <property type="taxonomic scope" value="Eukaryota"/>
</dbReference>
<evidence type="ECO:0000256" key="11">
    <source>
        <dbReference type="PIRSR" id="PIRSR016958-1"/>
    </source>
</evidence>
<feature type="binding site" evidence="11">
    <location>
        <position position="82"/>
    </location>
    <ligand>
        <name>S-adenosyl-L-methionine</name>
        <dbReference type="ChEBI" id="CHEBI:59789"/>
    </ligand>
</feature>
<dbReference type="InterPro" id="IPR008576">
    <property type="entry name" value="MeTrfase_NTM1"/>
</dbReference>
<gene>
    <name evidence="13" type="primary">LOC101889727</name>
</gene>
<dbReference type="GeneID" id="101889727"/>
<feature type="binding site" evidence="11">
    <location>
        <position position="87"/>
    </location>
    <ligand>
        <name>S-adenosyl-L-methionine</name>
        <dbReference type="ChEBI" id="CHEBI:59789"/>
    </ligand>
</feature>
<comment type="catalytic activity">
    <reaction evidence="10">
        <text>N-terminal L-alanyl-L-prolyl-L-lysyl-[protein] + 3 S-adenosyl-L-methionine = N-terminal N,N,N-trimethyl-L-alanyl-L-prolyl-L-lysyl-[protein] + 3 S-adenosyl-L-homocysteine + 3 H(+)</text>
        <dbReference type="Rhea" id="RHEA:54712"/>
        <dbReference type="Rhea" id="RHEA-COMP:13785"/>
        <dbReference type="Rhea" id="RHEA-COMP:13971"/>
        <dbReference type="ChEBI" id="CHEBI:15378"/>
        <dbReference type="ChEBI" id="CHEBI:57856"/>
        <dbReference type="ChEBI" id="CHEBI:59789"/>
        <dbReference type="ChEBI" id="CHEBI:138057"/>
        <dbReference type="ChEBI" id="CHEBI:138315"/>
        <dbReference type="EC" id="2.1.1.244"/>
    </reaction>
</comment>
<dbReference type="Pfam" id="PF05891">
    <property type="entry name" value="Methyltransf_PK"/>
    <property type="match status" value="1"/>
</dbReference>
<evidence type="ECO:0000313" key="12">
    <source>
        <dbReference type="Proteomes" id="UP001652621"/>
    </source>
</evidence>
<feature type="binding site" evidence="11">
    <location>
        <position position="155"/>
    </location>
    <ligand>
        <name>S-adenosyl-L-methionine</name>
        <dbReference type="ChEBI" id="CHEBI:59789"/>
    </ligand>
</feature>
<dbReference type="CDD" id="cd02440">
    <property type="entry name" value="AdoMet_MTases"/>
    <property type="match status" value="1"/>
</dbReference>
<sequence length="253" mass="28366">MEEPQDSHAQDVTKTAGEENCTDAKQEFYIKAQKYWSEVPPTVNGMLGGLGYINAVDIQASTSFLRELKIKDMHKKYALDCGAGIGRVTKNLLMPLFEKVDLVEQDPAFAEKARDYCVTDMGSTLGYPKRLGEIYNVGLQEFIPTPQKYDVVWSQWVLGHLTDEDLLKFFKRVKVGLADGGLFVMKENVSSSNSTVLDETDSSVTRPLTEYEKFLGEAGYRIIKITKQKNFPKGLFPVCMIACRPMAPKINQG</sequence>
<dbReference type="GO" id="GO:0032259">
    <property type="term" value="P:methylation"/>
    <property type="evidence" value="ECO:0007669"/>
    <property type="project" value="UniProtKB-KW"/>
</dbReference>
<name>A0A9J7D399_MUSDO</name>
<evidence type="ECO:0000256" key="1">
    <source>
        <dbReference type="ARBA" id="ARBA00009059"/>
    </source>
</evidence>
<dbReference type="VEuPathDB" id="VectorBase:MDOMA2_019284"/>
<comment type="catalytic activity">
    <reaction evidence="8">
        <text>N-terminal L-seryl-L-prolyl-L-lysyl-[protein] + 3 S-adenosyl-L-methionine = N-terminal N,N,N-trimethyl-L-seryl-L-prolyl-L-lysyl-[protein] + 3 S-adenosyl-L-homocysteine + 3 H(+)</text>
        <dbReference type="Rhea" id="RHEA:54724"/>
        <dbReference type="Rhea" id="RHEA-COMP:13789"/>
        <dbReference type="Rhea" id="RHEA-COMP:13973"/>
        <dbReference type="ChEBI" id="CHEBI:15378"/>
        <dbReference type="ChEBI" id="CHEBI:57856"/>
        <dbReference type="ChEBI" id="CHEBI:59789"/>
        <dbReference type="ChEBI" id="CHEBI:138061"/>
        <dbReference type="ChEBI" id="CHEBI:138317"/>
        <dbReference type="EC" id="2.1.1.244"/>
    </reaction>
</comment>
<comment type="catalytic activity">
    <reaction evidence="9">
        <text>N-terminal L-prolyl-L-prolyl-L-lysyl-[protein] + 2 S-adenosyl-L-methionine = N-terminal N,N-dimethyl-L-prolyl-L-prolyl-L-lysyl-[protein] + 2 S-adenosyl-L-homocysteine + 2 H(+)</text>
        <dbReference type="Rhea" id="RHEA:54736"/>
        <dbReference type="Rhea" id="RHEA-COMP:13787"/>
        <dbReference type="Rhea" id="RHEA-COMP:13974"/>
        <dbReference type="ChEBI" id="CHEBI:15378"/>
        <dbReference type="ChEBI" id="CHEBI:57856"/>
        <dbReference type="ChEBI" id="CHEBI:59789"/>
        <dbReference type="ChEBI" id="CHEBI:138059"/>
        <dbReference type="ChEBI" id="CHEBI:138318"/>
        <dbReference type="EC" id="2.1.1.244"/>
    </reaction>
</comment>
<dbReference type="PIRSF" id="PIRSF016958">
    <property type="entry name" value="DUF858_MeTrfase_lik"/>
    <property type="match status" value="1"/>
</dbReference>
<evidence type="ECO:0000256" key="10">
    <source>
        <dbReference type="ARBA" id="ARBA00048167"/>
    </source>
</evidence>
<dbReference type="PANTHER" id="PTHR12753">
    <property type="entry name" value="AD-003 - RELATED"/>
    <property type="match status" value="1"/>
</dbReference>